<dbReference type="EMBL" id="JAFBFI010000017">
    <property type="protein sequence ID" value="MBM7693967.1"/>
    <property type="molecule type" value="Genomic_DNA"/>
</dbReference>
<evidence type="ECO:0000313" key="2">
    <source>
        <dbReference type="Proteomes" id="UP000823486"/>
    </source>
</evidence>
<reference evidence="1 2" key="1">
    <citation type="submission" date="2021-01" db="EMBL/GenBank/DDBJ databases">
        <title>Genomic Encyclopedia of Type Strains, Phase IV (KMG-IV): sequencing the most valuable type-strain genomes for metagenomic binning, comparative biology and taxonomic classification.</title>
        <authorList>
            <person name="Goeker M."/>
        </authorList>
    </citation>
    <scope>NUCLEOTIDE SEQUENCE [LARGE SCALE GENOMIC DNA]</scope>
    <source>
        <strain evidence="1 2">DSM 105482</strain>
    </source>
</reference>
<keyword evidence="2" id="KW-1185">Reference proteome</keyword>
<dbReference type="InterPro" id="IPR036291">
    <property type="entry name" value="NAD(P)-bd_dom_sf"/>
</dbReference>
<evidence type="ECO:0000313" key="1">
    <source>
        <dbReference type="EMBL" id="MBM7693967.1"/>
    </source>
</evidence>
<comment type="caution">
    <text evidence="1">The sequence shown here is derived from an EMBL/GenBank/DDBJ whole genome shotgun (WGS) entry which is preliminary data.</text>
</comment>
<gene>
    <name evidence="1" type="ORF">JOC77_003411</name>
</gene>
<dbReference type="Proteomes" id="UP000823486">
    <property type="component" value="Unassembled WGS sequence"/>
</dbReference>
<dbReference type="Gene3D" id="3.40.50.720">
    <property type="entry name" value="NAD(P)-binding Rossmann-like Domain"/>
    <property type="match status" value="1"/>
</dbReference>
<dbReference type="RefSeq" id="WP_204545340.1">
    <property type="nucleotide sequence ID" value="NZ_JAFBFI010000017.1"/>
</dbReference>
<protein>
    <submittedName>
        <fullName evidence="1">Nucleoside-diphosphate-sugar epimerase</fullName>
    </submittedName>
</protein>
<sequence length="268" mass="31069">MLKHIVVGNFQFIGFHLCKKLLELGNEVIGIDWRSEVNSSFEDKCMEIGRNDNFSFFSIEEWNNAWNEDEEVMVYISYYDFYKVSAIGSEKTLELLNSINKKSERTAKRTFLIGPIEKEEEMKILSLQNEVCKIVLLPTVYGAWQPEGMAFQACIQGVETEKLSAIIREEYSRDAIYIEDLMDELPSILASPLKEIVIESSAENQWDLCAKEIFPQEQIEVSRNKVTEQEPNVETNCMIPLRTSPESGIAKQIDHYRMNQQLIGWKRF</sequence>
<dbReference type="SUPFAM" id="SSF51735">
    <property type="entry name" value="NAD(P)-binding Rossmann-fold domains"/>
    <property type="match status" value="1"/>
</dbReference>
<proteinExistence type="predicted"/>
<organism evidence="1 2">
    <name type="scientific">Peribacillus deserti</name>
    <dbReference type="NCBI Taxonomy" id="673318"/>
    <lineage>
        <taxon>Bacteria</taxon>
        <taxon>Bacillati</taxon>
        <taxon>Bacillota</taxon>
        <taxon>Bacilli</taxon>
        <taxon>Bacillales</taxon>
        <taxon>Bacillaceae</taxon>
        <taxon>Peribacillus</taxon>
    </lineage>
</organism>
<accession>A0ABS2QLB5</accession>
<name>A0ABS2QLB5_9BACI</name>